<feature type="region of interest" description="Disordered" evidence="1">
    <location>
        <begin position="1"/>
        <end position="89"/>
    </location>
</feature>
<name>A0ABQ9ZIS4_9CRUS</name>
<evidence type="ECO:0000256" key="1">
    <source>
        <dbReference type="SAM" id="MobiDB-lite"/>
    </source>
</evidence>
<organism evidence="2 3">
    <name type="scientific">Daphnia magna</name>
    <dbReference type="NCBI Taxonomy" id="35525"/>
    <lineage>
        <taxon>Eukaryota</taxon>
        <taxon>Metazoa</taxon>
        <taxon>Ecdysozoa</taxon>
        <taxon>Arthropoda</taxon>
        <taxon>Crustacea</taxon>
        <taxon>Branchiopoda</taxon>
        <taxon>Diplostraca</taxon>
        <taxon>Cladocera</taxon>
        <taxon>Anomopoda</taxon>
        <taxon>Daphniidae</taxon>
        <taxon>Daphnia</taxon>
    </lineage>
</organism>
<reference evidence="2 3" key="1">
    <citation type="journal article" date="2023" name="Nucleic Acids Res.">
        <title>The hologenome of Daphnia magna reveals possible DNA methylation and microbiome-mediated evolution of the host genome.</title>
        <authorList>
            <person name="Chaturvedi A."/>
            <person name="Li X."/>
            <person name="Dhandapani V."/>
            <person name="Marshall H."/>
            <person name="Kissane S."/>
            <person name="Cuenca-Cambronero M."/>
            <person name="Asole G."/>
            <person name="Calvet F."/>
            <person name="Ruiz-Romero M."/>
            <person name="Marangio P."/>
            <person name="Guigo R."/>
            <person name="Rago D."/>
            <person name="Mirbahai L."/>
            <person name="Eastwood N."/>
            <person name="Colbourne J.K."/>
            <person name="Zhou J."/>
            <person name="Mallon E."/>
            <person name="Orsini L."/>
        </authorList>
    </citation>
    <scope>NUCLEOTIDE SEQUENCE [LARGE SCALE GENOMIC DNA]</scope>
    <source>
        <strain evidence="2">LRV0_1</strain>
    </source>
</reference>
<gene>
    <name evidence="2" type="ORF">OUZ56_025084</name>
</gene>
<evidence type="ECO:0000313" key="2">
    <source>
        <dbReference type="EMBL" id="KAK4012829.1"/>
    </source>
</evidence>
<proteinExistence type="predicted"/>
<feature type="compositionally biased region" description="Polar residues" evidence="1">
    <location>
        <begin position="19"/>
        <end position="49"/>
    </location>
</feature>
<dbReference type="EMBL" id="JAOYFB010000004">
    <property type="protein sequence ID" value="KAK4012829.1"/>
    <property type="molecule type" value="Genomic_DNA"/>
</dbReference>
<protein>
    <submittedName>
        <fullName evidence="2">Uncharacterized protein</fullName>
    </submittedName>
</protein>
<comment type="caution">
    <text evidence="2">The sequence shown here is derived from an EMBL/GenBank/DDBJ whole genome shotgun (WGS) entry which is preliminary data.</text>
</comment>
<keyword evidence="3" id="KW-1185">Reference proteome</keyword>
<sequence>MAVRLDSPSGSVSYRRPSSKMQTNNGWSTLGRSTSRQLQQTPAIDSKTMTLRRHRSRSRSAALHCLSVPELSSDEEEEEGERKEEEEAAEDDCYCYADWHQQESYQPALVVWTPGLNHHQWSRSSTPIKTATLRSALRSSITRYEKYRLIQLLFKCENNSPDA</sequence>
<evidence type="ECO:0000313" key="3">
    <source>
        <dbReference type="Proteomes" id="UP001234178"/>
    </source>
</evidence>
<accession>A0ABQ9ZIS4</accession>
<dbReference type="Proteomes" id="UP001234178">
    <property type="component" value="Unassembled WGS sequence"/>
</dbReference>